<dbReference type="SMART" id="SM00130">
    <property type="entry name" value="KR"/>
    <property type="match status" value="1"/>
</dbReference>
<feature type="disulfide bond" evidence="3">
    <location>
        <begin position="413"/>
        <end position="452"/>
    </location>
</feature>
<evidence type="ECO:0000256" key="2">
    <source>
        <dbReference type="ARBA" id="ARBA00023157"/>
    </source>
</evidence>
<dbReference type="InterPro" id="IPR013806">
    <property type="entry name" value="Kringle-like"/>
</dbReference>
<organism evidence="6 7">
    <name type="scientific">Acanthosepion pharaonis</name>
    <name type="common">Pharaoh cuttlefish</name>
    <name type="synonym">Sepia pharaonis</name>
    <dbReference type="NCBI Taxonomy" id="158019"/>
    <lineage>
        <taxon>Eukaryota</taxon>
        <taxon>Metazoa</taxon>
        <taxon>Spiralia</taxon>
        <taxon>Lophotrochozoa</taxon>
        <taxon>Mollusca</taxon>
        <taxon>Cephalopoda</taxon>
        <taxon>Coleoidea</taxon>
        <taxon>Decapodiformes</taxon>
        <taxon>Sepiida</taxon>
        <taxon>Sepiina</taxon>
        <taxon>Sepiidae</taxon>
        <taxon>Acanthosepion</taxon>
    </lineage>
</organism>
<dbReference type="Pfam" id="PF00051">
    <property type="entry name" value="Kringle"/>
    <property type="match status" value="1"/>
</dbReference>
<evidence type="ECO:0000256" key="3">
    <source>
        <dbReference type="PROSITE-ProRule" id="PRU00121"/>
    </source>
</evidence>
<evidence type="ECO:0000259" key="5">
    <source>
        <dbReference type="PROSITE" id="PS50070"/>
    </source>
</evidence>
<evidence type="ECO:0000313" key="6">
    <source>
        <dbReference type="EMBL" id="CAE1273833.1"/>
    </source>
</evidence>
<dbReference type="Proteomes" id="UP000597762">
    <property type="component" value="Unassembled WGS sequence"/>
</dbReference>
<dbReference type="InterPro" id="IPR050759">
    <property type="entry name" value="Serine_protease_kringle"/>
</dbReference>
<feature type="transmembrane region" description="Helical" evidence="4">
    <location>
        <begin position="60"/>
        <end position="79"/>
    </location>
</feature>
<feature type="transmembrane region" description="Helical" evidence="4">
    <location>
        <begin position="177"/>
        <end position="197"/>
    </location>
</feature>
<dbReference type="EMBL" id="CAHIKZ030001746">
    <property type="protein sequence ID" value="CAE1273833.1"/>
    <property type="molecule type" value="Genomic_DNA"/>
</dbReference>
<feature type="transmembrane region" description="Helical" evidence="4">
    <location>
        <begin position="91"/>
        <end position="112"/>
    </location>
</feature>
<feature type="transmembrane region" description="Helical" evidence="4">
    <location>
        <begin position="151"/>
        <end position="171"/>
    </location>
</feature>
<feature type="disulfide bond" evidence="3">
    <location>
        <begin position="441"/>
        <end position="464"/>
    </location>
</feature>
<keyword evidence="7" id="KW-1185">Reference proteome</keyword>
<gene>
    <name evidence="6" type="ORF">SPHA_38462</name>
</gene>
<dbReference type="PANTHER" id="PTHR24261">
    <property type="entry name" value="PLASMINOGEN-RELATED"/>
    <property type="match status" value="1"/>
</dbReference>
<dbReference type="AlphaFoldDB" id="A0A812CJW7"/>
<evidence type="ECO:0000256" key="4">
    <source>
        <dbReference type="SAM" id="Phobius"/>
    </source>
</evidence>
<feature type="transmembrane region" description="Helical" evidence="4">
    <location>
        <begin position="30"/>
        <end position="48"/>
    </location>
</feature>
<dbReference type="PROSITE" id="PS50070">
    <property type="entry name" value="KRINGLE_2"/>
    <property type="match status" value="1"/>
</dbReference>
<dbReference type="InterPro" id="IPR038178">
    <property type="entry name" value="Kringle_sf"/>
</dbReference>
<proteinExistence type="predicted"/>
<dbReference type="OrthoDB" id="6144115at2759"/>
<keyword evidence="4" id="KW-1133">Transmembrane helix</keyword>
<evidence type="ECO:0000256" key="1">
    <source>
        <dbReference type="ARBA" id="ARBA00022572"/>
    </source>
</evidence>
<dbReference type="PANTHER" id="PTHR24261:SF7">
    <property type="entry name" value="KRINGLE DOMAIN-CONTAINING PROTEIN"/>
    <property type="match status" value="1"/>
</dbReference>
<keyword evidence="1 3" id="KW-0420">Kringle</keyword>
<reference evidence="6" key="1">
    <citation type="submission" date="2021-01" db="EMBL/GenBank/DDBJ databases">
        <authorList>
            <person name="Li R."/>
            <person name="Bekaert M."/>
        </authorList>
    </citation>
    <scope>NUCLEOTIDE SEQUENCE</scope>
    <source>
        <strain evidence="6">Farmed</strain>
    </source>
</reference>
<dbReference type="Gene3D" id="2.40.20.10">
    <property type="entry name" value="Plasminogen Kringle 4"/>
    <property type="match status" value="1"/>
</dbReference>
<accession>A0A812CJW7</accession>
<dbReference type="SUPFAM" id="SSF57440">
    <property type="entry name" value="Kringle-like"/>
    <property type="match status" value="1"/>
</dbReference>
<feature type="domain" description="Kringle" evidence="5">
    <location>
        <begin position="393"/>
        <end position="469"/>
    </location>
</feature>
<sequence length="536" mass="63020">MSLLPVLKYIPLLLFNITFYTSLSPTHVHSLSFLCPSLLFPLSLNYHFFLSSSPTTTCKLFSFSSHFLFYFSFYPPSIIRSIFSLSHSFSVFHASSLFPPHYIIITFFSHRFSFAPPFALYYVPPLLLCLLLFTILFLSQHIYSTFTSSSFCFSFFSFHLYFFITLSLYIYKYFFFFSSPCSYFIFLLVLFVPFLFFTPLSLRISFSFLYFLLRFLLFFFIATKFLSSLFSNPLIYHSIYISTQFFFFFCSNNLSTFFILSFLLANFFVPLISSLLSQTSTSSFIDCSISYGTKFNMRLTTIHAKFKYTPPHPPNLRRFSFVRRRETREKKILQKSIDDLQKRCDSQYFGYKCKFRCHCKEDEPCEKLVGHCDSGCKDGYWGPGCQLENKCYYNGKIDQYMGTKSVTVNLYTCQRWDSQHPHKHTYRPHSFVDKIYPENYCRTTPDTERNWCYTSDRKMRWDYCNVKDCRCPQGRFGENCAKECHCKEADEVCDSVLGMCKSGCALGWTNYDCQTVTEDNTDIIGTFICHVYFSSS</sequence>
<feature type="transmembrane region" description="Helical" evidence="4">
    <location>
        <begin position="204"/>
        <end position="222"/>
    </location>
</feature>
<name>A0A812CJW7_ACAPH</name>
<protein>
    <recommendedName>
        <fullName evidence="5">Kringle domain-containing protein</fullName>
    </recommendedName>
</protein>
<feature type="transmembrane region" description="Helical" evidence="4">
    <location>
        <begin position="118"/>
        <end position="139"/>
    </location>
</feature>
<keyword evidence="4" id="KW-0472">Membrane</keyword>
<evidence type="ECO:0000313" key="7">
    <source>
        <dbReference type="Proteomes" id="UP000597762"/>
    </source>
</evidence>
<keyword evidence="4" id="KW-0812">Transmembrane</keyword>
<dbReference type="InterPro" id="IPR000001">
    <property type="entry name" value="Kringle"/>
</dbReference>
<dbReference type="CDD" id="cd00108">
    <property type="entry name" value="KR"/>
    <property type="match status" value="1"/>
</dbReference>
<comment type="caution">
    <text evidence="6">The sequence shown here is derived from an EMBL/GenBank/DDBJ whole genome shotgun (WGS) entry which is preliminary data.</text>
</comment>
<comment type="caution">
    <text evidence="3">Lacks conserved residue(s) required for the propagation of feature annotation.</text>
</comment>
<keyword evidence="2 3" id="KW-1015">Disulfide bond</keyword>
<dbReference type="PRINTS" id="PR00018">
    <property type="entry name" value="KRINGLE"/>
</dbReference>